<dbReference type="PANTHER" id="PTHR11695">
    <property type="entry name" value="ALCOHOL DEHYDROGENASE RELATED"/>
    <property type="match status" value="1"/>
</dbReference>
<dbReference type="SMART" id="SM00829">
    <property type="entry name" value="PKS_ER"/>
    <property type="match status" value="1"/>
</dbReference>
<comment type="caution">
    <text evidence="3">The sequence shown here is derived from an EMBL/GenBank/DDBJ whole genome shotgun (WGS) entry which is preliminary data.</text>
</comment>
<organism evidence="3 4">
    <name type="scientific">Nonomuraea polychroma</name>
    <dbReference type="NCBI Taxonomy" id="46176"/>
    <lineage>
        <taxon>Bacteria</taxon>
        <taxon>Bacillati</taxon>
        <taxon>Actinomycetota</taxon>
        <taxon>Actinomycetes</taxon>
        <taxon>Streptosporangiales</taxon>
        <taxon>Streptosporangiaceae</taxon>
        <taxon>Nonomuraea</taxon>
    </lineage>
</organism>
<dbReference type="Pfam" id="PF13602">
    <property type="entry name" value="ADH_zinc_N_2"/>
    <property type="match status" value="1"/>
</dbReference>
<dbReference type="PANTHER" id="PTHR11695:SF294">
    <property type="entry name" value="RETICULON-4-INTERACTING PROTEIN 1, MITOCHONDRIAL"/>
    <property type="match status" value="1"/>
</dbReference>
<keyword evidence="1" id="KW-0560">Oxidoreductase</keyword>
<dbReference type="GO" id="GO:0016491">
    <property type="term" value="F:oxidoreductase activity"/>
    <property type="evidence" value="ECO:0007669"/>
    <property type="project" value="UniProtKB-KW"/>
</dbReference>
<accession>A0A438M6D5</accession>
<gene>
    <name evidence="3" type="ORF">EDD27_3766</name>
</gene>
<dbReference type="PROSITE" id="PS01162">
    <property type="entry name" value="QOR_ZETA_CRYSTAL"/>
    <property type="match status" value="1"/>
</dbReference>
<dbReference type="Gene3D" id="3.40.50.720">
    <property type="entry name" value="NAD(P)-binding Rossmann-like Domain"/>
    <property type="match status" value="1"/>
</dbReference>
<keyword evidence="4" id="KW-1185">Reference proteome</keyword>
<dbReference type="InterPro" id="IPR013154">
    <property type="entry name" value="ADH-like_N"/>
</dbReference>
<evidence type="ECO:0000256" key="1">
    <source>
        <dbReference type="ARBA" id="ARBA00023002"/>
    </source>
</evidence>
<dbReference type="EMBL" id="SAUN01000001">
    <property type="protein sequence ID" value="RVX41267.1"/>
    <property type="molecule type" value="Genomic_DNA"/>
</dbReference>
<dbReference type="RefSeq" id="WP_127933530.1">
    <property type="nucleotide sequence ID" value="NZ_SAUN01000001.1"/>
</dbReference>
<dbReference type="Gene3D" id="3.90.180.10">
    <property type="entry name" value="Medium-chain alcohol dehydrogenases, catalytic domain"/>
    <property type="match status" value="1"/>
</dbReference>
<sequence>MSEDTTTAARMRAIIQESAGGPEVLTLAEVDRPEPMPTEVLVRVRAAGVNPTDWKSRTHGRLLNDPPAILGWDVSGVVEAVGLGVTRFRPGDEVFGMPRFPHKAGGYAEYVTAPSRHFTRKPAGLDHVHAAALPLAALTAWQVLYDTANVQPGQRVLIHAAAGGVGHLAVQLAKHLGAYVIGTARTPKHAFVRELGADDVIDYTERDFAETVRDVDLVIDSIGGDYGMRSLRTLRDGGTLVQLASEPDEDLLRQAGERGIWAGSLLVEPDNAAMARIAELIETGRLRVEVDTVLPFEQAAKAHELGETGRTTGKIVLTVAG</sequence>
<proteinExistence type="predicted"/>
<evidence type="ECO:0000313" key="3">
    <source>
        <dbReference type="EMBL" id="RVX41267.1"/>
    </source>
</evidence>
<dbReference type="GO" id="GO:0008270">
    <property type="term" value="F:zinc ion binding"/>
    <property type="evidence" value="ECO:0007669"/>
    <property type="project" value="InterPro"/>
</dbReference>
<dbReference type="InterPro" id="IPR050700">
    <property type="entry name" value="YIM1/Zinc_Alcohol_DH_Fams"/>
</dbReference>
<dbReference type="OrthoDB" id="3727682at2"/>
<dbReference type="Proteomes" id="UP000284824">
    <property type="component" value="Unassembled WGS sequence"/>
</dbReference>
<dbReference type="InterPro" id="IPR002364">
    <property type="entry name" value="Quin_OxRdtase/zeta-crystal_CS"/>
</dbReference>
<dbReference type="InterPro" id="IPR036291">
    <property type="entry name" value="NAD(P)-bd_dom_sf"/>
</dbReference>
<dbReference type="InterPro" id="IPR020843">
    <property type="entry name" value="ER"/>
</dbReference>
<dbReference type="Pfam" id="PF08240">
    <property type="entry name" value="ADH_N"/>
    <property type="match status" value="1"/>
</dbReference>
<reference evidence="3 4" key="1">
    <citation type="submission" date="2019-01" db="EMBL/GenBank/DDBJ databases">
        <title>Sequencing the genomes of 1000 actinobacteria strains.</title>
        <authorList>
            <person name="Klenk H.-P."/>
        </authorList>
    </citation>
    <scope>NUCLEOTIDE SEQUENCE [LARGE SCALE GENOMIC DNA]</scope>
    <source>
        <strain evidence="3 4">DSM 43925</strain>
    </source>
</reference>
<dbReference type="AlphaFoldDB" id="A0A438M6D5"/>
<name>A0A438M6D5_9ACTN</name>
<dbReference type="SUPFAM" id="SSF50129">
    <property type="entry name" value="GroES-like"/>
    <property type="match status" value="1"/>
</dbReference>
<protein>
    <submittedName>
        <fullName evidence="3">NADPH:quinone reductase-like Zn-dependent oxidoreductase</fullName>
    </submittedName>
</protein>
<evidence type="ECO:0000259" key="2">
    <source>
        <dbReference type="SMART" id="SM00829"/>
    </source>
</evidence>
<dbReference type="InterPro" id="IPR011032">
    <property type="entry name" value="GroES-like_sf"/>
</dbReference>
<dbReference type="CDD" id="cd05289">
    <property type="entry name" value="MDR_like_2"/>
    <property type="match status" value="1"/>
</dbReference>
<feature type="domain" description="Enoyl reductase (ER)" evidence="2">
    <location>
        <begin position="20"/>
        <end position="317"/>
    </location>
</feature>
<dbReference type="SUPFAM" id="SSF51735">
    <property type="entry name" value="NAD(P)-binding Rossmann-fold domains"/>
    <property type="match status" value="1"/>
</dbReference>
<evidence type="ECO:0000313" key="4">
    <source>
        <dbReference type="Proteomes" id="UP000284824"/>
    </source>
</evidence>